<reference evidence="2 3" key="1">
    <citation type="journal article" date="2015" name="Genome Announc.">
        <title>First Complete Genome Sequence of Felis catus Gammaherpesvirus 1.</title>
        <authorList>
            <person name="Troyer R.M."/>
            <person name="Lee J.S."/>
            <person name="Vuyisich M."/>
            <person name="Chain P."/>
            <person name="Lo C.C."/>
            <person name="Kronmiller B."/>
            <person name="Bracha S."/>
            <person name="Avery A.C."/>
            <person name="VandeWoude S."/>
        </authorList>
    </citation>
    <scope>NUCLEOTIDE SEQUENCE [LARGE SCALE GENOMIC DNA]</scope>
    <source>
        <strain evidence="2">31286</strain>
    </source>
</reference>
<sequence length="71" mass="7906">MDNTGGKMGNKKKASLIDEVAVCLVLIIVLTVLVVLLLASYCRLVDPRFTHDMLHMLLDPGYCGRKRICMV</sequence>
<dbReference type="Proteomes" id="UP000152314">
    <property type="component" value="Segment"/>
</dbReference>
<protein>
    <submittedName>
        <fullName evidence="2">F11</fullName>
    </submittedName>
</protein>
<organism evidence="2 3">
    <name type="scientific">Felid gammaherpesvirus 1</name>
    <dbReference type="NCBI Taxonomy" id="2560468"/>
    <lineage>
        <taxon>Viruses</taxon>
        <taxon>Duplodnaviria</taxon>
        <taxon>Heunggongvirae</taxon>
        <taxon>Peploviricota</taxon>
        <taxon>Herviviricetes</taxon>
        <taxon>Herpesvirales</taxon>
        <taxon>Orthoherpesviridae</taxon>
        <taxon>Gammaherpesvirinae</taxon>
        <taxon>Percavirus</taxon>
        <taxon>Percavirus felidgamma1</taxon>
    </lineage>
</organism>
<evidence type="ECO:0000313" key="3">
    <source>
        <dbReference type="Proteomes" id="UP000152314"/>
    </source>
</evidence>
<evidence type="ECO:0000256" key="1">
    <source>
        <dbReference type="SAM" id="Phobius"/>
    </source>
</evidence>
<dbReference type="KEGG" id="vg:26100396"/>
<feature type="transmembrane region" description="Helical" evidence="1">
    <location>
        <begin position="20"/>
        <end position="41"/>
    </location>
</feature>
<evidence type="ECO:0000313" key="2">
    <source>
        <dbReference type="EMBL" id="ALE14717.1"/>
    </source>
</evidence>
<dbReference type="GeneID" id="26100396"/>
<keyword evidence="1" id="KW-1133">Transmembrane helix</keyword>
<keyword evidence="1" id="KW-0472">Membrane</keyword>
<keyword evidence="1" id="KW-0812">Transmembrane</keyword>
<dbReference type="EMBL" id="KT595939">
    <property type="protein sequence ID" value="ALE14717.1"/>
    <property type="molecule type" value="Genomic_DNA"/>
</dbReference>
<accession>A0A0M4LRQ5</accession>
<keyword evidence="3" id="KW-1185">Reference proteome</keyword>
<name>A0A0M4LRQ5_9GAMA</name>
<proteinExistence type="predicted"/>
<dbReference type="RefSeq" id="YP_009173882.1">
    <property type="nucleotide sequence ID" value="NC_028099.1"/>
</dbReference>